<accession>A0ABT3K4D6</accession>
<reference evidence="1 2" key="1">
    <citation type="submission" date="2022-07" db="EMBL/GenBank/DDBJ databases">
        <title>Genome stability of Gluconacetobacter entanii AV429.</title>
        <authorList>
            <person name="Trcek J."/>
            <person name="Cepec E."/>
        </authorList>
    </citation>
    <scope>NUCLEOTIDE SEQUENCE [LARGE SCALE GENOMIC DNA]</scope>
    <source>
        <strain evidence="1 2">AV429_2022</strain>
    </source>
</reference>
<keyword evidence="2" id="KW-1185">Reference proteome</keyword>
<organism evidence="1 2">
    <name type="scientific">Gluconacetobacter entanii</name>
    <dbReference type="NCBI Taxonomy" id="108528"/>
    <lineage>
        <taxon>Bacteria</taxon>
        <taxon>Pseudomonadati</taxon>
        <taxon>Pseudomonadota</taxon>
        <taxon>Alphaproteobacteria</taxon>
        <taxon>Acetobacterales</taxon>
        <taxon>Acetobacteraceae</taxon>
        <taxon>Gluconacetobacter</taxon>
    </lineage>
</organism>
<dbReference type="InterPro" id="IPR018775">
    <property type="entry name" value="RlaP"/>
</dbReference>
<gene>
    <name evidence="1" type="ORF">NO263_06770</name>
</gene>
<evidence type="ECO:0000313" key="1">
    <source>
        <dbReference type="EMBL" id="MCW4590280.1"/>
    </source>
</evidence>
<dbReference type="EMBL" id="JANGSQ010000097">
    <property type="protein sequence ID" value="MCW4590280.1"/>
    <property type="molecule type" value="Genomic_DNA"/>
</dbReference>
<proteinExistence type="predicted"/>
<sequence>MTHAQGWLHAIPESFCPTALGDIDRTLQAIRAEHDVAIPLAIESGSRAWGFPSLDSDYDCRFIFIRPTAQYLSLWPVRDVIEVPLTQELDINGWDLAKAVRLLLKGNVAVMEWLSSPIIYGADATFRARFLALAHRVCNRTLVARHYLHLGEKQYDRHCGMQVHDLRIKELFYALRPAIALRWLRLHPACNVVPMHFPSLLGECELEPATVGIIDDLIRAKAQTRETRLIAMPEPLEWLMAHEFALAHETFDHLSPEVPADAMAEADEFFRAQLGEK</sequence>
<dbReference type="Proteomes" id="UP001526337">
    <property type="component" value="Unassembled WGS sequence"/>
</dbReference>
<dbReference type="RefSeq" id="WP_171790405.1">
    <property type="nucleotide sequence ID" value="NZ_JABJWD010000038.1"/>
</dbReference>
<protein>
    <submittedName>
        <fullName evidence="1">Nucleotidyltransferase domain-containing protein</fullName>
    </submittedName>
</protein>
<comment type="caution">
    <text evidence="1">The sequence shown here is derived from an EMBL/GenBank/DDBJ whole genome shotgun (WGS) entry which is preliminary data.</text>
</comment>
<evidence type="ECO:0000313" key="2">
    <source>
        <dbReference type="Proteomes" id="UP001526337"/>
    </source>
</evidence>
<name>A0ABT3K4D6_9PROT</name>
<dbReference type="PANTHER" id="PTHR34817">
    <property type="entry name" value="NUCLEOTIDYLTRANSFERASE"/>
    <property type="match status" value="1"/>
</dbReference>
<dbReference type="Pfam" id="PF10127">
    <property type="entry name" value="RlaP"/>
    <property type="match status" value="1"/>
</dbReference>
<dbReference type="PANTHER" id="PTHR34817:SF2">
    <property type="entry name" value="NUCLEOTIDYLTRANSFERASE"/>
    <property type="match status" value="1"/>
</dbReference>